<sequence>MLTFALVTLVFFGQSSYQVGEEDTFLYDVFPPGFQWGFASSSYQNCVVLMMWLVALGRALGEDAGKGPNPWAALMGPDDFRDLICNRNRSMEWNLVSPSNRPVGPVYGQGINHIPTYSLSGWFQCCTSARCGGISPSPAKGNTLRRITFVRFLADLPSEMATEVRKDICLSPEAYIRRRTNDLLGQSSFAWWGQFWERISVLEVDDNL</sequence>
<accession>A0A226DUX5</accession>
<keyword evidence="1" id="KW-0732">Signal</keyword>
<protein>
    <submittedName>
        <fullName evidence="2">Lactase-like protein</fullName>
    </submittedName>
</protein>
<organism evidence="2 3">
    <name type="scientific">Folsomia candida</name>
    <name type="common">Springtail</name>
    <dbReference type="NCBI Taxonomy" id="158441"/>
    <lineage>
        <taxon>Eukaryota</taxon>
        <taxon>Metazoa</taxon>
        <taxon>Ecdysozoa</taxon>
        <taxon>Arthropoda</taxon>
        <taxon>Hexapoda</taxon>
        <taxon>Collembola</taxon>
        <taxon>Entomobryomorpha</taxon>
        <taxon>Isotomoidea</taxon>
        <taxon>Isotomidae</taxon>
        <taxon>Proisotominae</taxon>
        <taxon>Folsomia</taxon>
    </lineage>
</organism>
<evidence type="ECO:0000313" key="2">
    <source>
        <dbReference type="EMBL" id="OXA48487.1"/>
    </source>
</evidence>
<reference evidence="2 3" key="1">
    <citation type="submission" date="2015-12" db="EMBL/GenBank/DDBJ databases">
        <title>The genome of Folsomia candida.</title>
        <authorList>
            <person name="Faddeeva A."/>
            <person name="Derks M.F."/>
            <person name="Anvar Y."/>
            <person name="Smit S."/>
            <person name="Van Straalen N."/>
            <person name="Roelofs D."/>
        </authorList>
    </citation>
    <scope>NUCLEOTIDE SEQUENCE [LARGE SCALE GENOMIC DNA]</scope>
    <source>
        <strain evidence="2 3">VU population</strain>
        <tissue evidence="2">Whole body</tissue>
    </source>
</reference>
<keyword evidence="3" id="KW-1185">Reference proteome</keyword>
<name>A0A226DUX5_FOLCA</name>
<evidence type="ECO:0000256" key="1">
    <source>
        <dbReference type="SAM" id="SignalP"/>
    </source>
</evidence>
<proteinExistence type="predicted"/>
<evidence type="ECO:0000313" key="3">
    <source>
        <dbReference type="Proteomes" id="UP000198287"/>
    </source>
</evidence>
<feature type="signal peptide" evidence="1">
    <location>
        <begin position="1"/>
        <end position="17"/>
    </location>
</feature>
<dbReference type="EMBL" id="LNIX01000011">
    <property type="protein sequence ID" value="OXA48487.1"/>
    <property type="molecule type" value="Genomic_DNA"/>
</dbReference>
<comment type="caution">
    <text evidence="2">The sequence shown here is derived from an EMBL/GenBank/DDBJ whole genome shotgun (WGS) entry which is preliminary data.</text>
</comment>
<dbReference type="AlphaFoldDB" id="A0A226DUX5"/>
<feature type="chain" id="PRO_5012691623" evidence="1">
    <location>
        <begin position="18"/>
        <end position="208"/>
    </location>
</feature>
<dbReference type="Proteomes" id="UP000198287">
    <property type="component" value="Unassembled WGS sequence"/>
</dbReference>
<gene>
    <name evidence="2" type="ORF">Fcan01_16545</name>
</gene>